<evidence type="ECO:0000256" key="4">
    <source>
        <dbReference type="ARBA" id="ARBA00022989"/>
    </source>
</evidence>
<evidence type="ECO:0000256" key="5">
    <source>
        <dbReference type="ARBA" id="ARBA00023136"/>
    </source>
</evidence>
<reference evidence="8 11" key="1">
    <citation type="submission" date="2017-04" db="EMBL/GenBank/DDBJ databases">
        <title>Complete Genome Sequence of the Bacillus horikoshii 20a strain from Cuatro Cienegas, Coahuila, Mexico.</title>
        <authorList>
            <person name="Zarza E."/>
            <person name="Alcaraz L.D."/>
            <person name="Aguilar-Salinas B."/>
            <person name="Islas A."/>
            <person name="Olmedo-Alvarez G."/>
        </authorList>
    </citation>
    <scope>NUCLEOTIDE SEQUENCE [LARGE SCALE GENOMIC DNA]</scope>
    <source>
        <strain evidence="8 11">20a</strain>
    </source>
</reference>
<feature type="transmembrane region" description="Helical" evidence="6">
    <location>
        <begin position="227"/>
        <end position="246"/>
    </location>
</feature>
<dbReference type="InterPro" id="IPR003838">
    <property type="entry name" value="ABC3_permease_C"/>
</dbReference>
<feature type="transmembrane region" description="Helical" evidence="6">
    <location>
        <begin position="281"/>
        <end position="305"/>
    </location>
</feature>
<feature type="transmembrane region" description="Helical" evidence="6">
    <location>
        <begin position="58"/>
        <end position="79"/>
    </location>
</feature>
<name>A0A1Y0CP62_9BACI</name>
<dbReference type="AlphaFoldDB" id="A0A1Y0CP62"/>
<evidence type="ECO:0000313" key="8">
    <source>
        <dbReference type="EMBL" id="ART77019.1"/>
    </source>
</evidence>
<evidence type="ECO:0000256" key="6">
    <source>
        <dbReference type="PIRNR" id="PIRNR018968"/>
    </source>
</evidence>
<organism evidence="9 12">
    <name type="scientific">Sutcliffiella horikoshii</name>
    <dbReference type="NCBI Taxonomy" id="79883"/>
    <lineage>
        <taxon>Bacteria</taxon>
        <taxon>Bacillati</taxon>
        <taxon>Bacillota</taxon>
        <taxon>Bacilli</taxon>
        <taxon>Bacillales</taxon>
        <taxon>Bacillaceae</taxon>
        <taxon>Sutcliffiella</taxon>
    </lineage>
</organism>
<keyword evidence="11" id="KW-1185">Reference proteome</keyword>
<feature type="transmembrane region" description="Helical" evidence="6">
    <location>
        <begin position="537"/>
        <end position="559"/>
    </location>
</feature>
<dbReference type="PANTHER" id="PTHR46795">
    <property type="entry name" value="ABC TRANSPORTER PERMEASE-RELATED-RELATED"/>
    <property type="match status" value="1"/>
</dbReference>
<dbReference type="InterPro" id="IPR052536">
    <property type="entry name" value="ABC-4_Integral_Memb_Prot"/>
</dbReference>
<dbReference type="InterPro" id="IPR027022">
    <property type="entry name" value="ABC_permease_BceB-typ"/>
</dbReference>
<proteinExistence type="inferred from homology"/>
<dbReference type="Proteomes" id="UP000323393">
    <property type="component" value="Unassembled WGS sequence"/>
</dbReference>
<evidence type="ECO:0000256" key="3">
    <source>
        <dbReference type="ARBA" id="ARBA00022692"/>
    </source>
</evidence>
<evidence type="ECO:0000313" key="12">
    <source>
        <dbReference type="Proteomes" id="UP000323393"/>
    </source>
</evidence>
<evidence type="ECO:0000313" key="13">
    <source>
        <dbReference type="Proteomes" id="UP000324517"/>
    </source>
</evidence>
<dbReference type="Pfam" id="PF02687">
    <property type="entry name" value="FtsX"/>
    <property type="match status" value="1"/>
</dbReference>
<dbReference type="PIRSF" id="PIRSF018968">
    <property type="entry name" value="ABC_permease_BceB"/>
    <property type="match status" value="1"/>
</dbReference>
<protein>
    <submittedName>
        <fullName evidence="9">ABC transporter permease</fullName>
    </submittedName>
</protein>
<sequence>MTFNQLVWKMAKGNKSKYLFYFLCNAFAVFFFFMYSTIYFNNSVVAVKESESIKDVLSIPGVALVFFTVFFITYAHRIFTRRRKKEFGLLMTLGMAKRDIAKLLIIENVIIAFTSILTGIITGLVFSRLMFLLFIHMTGLGDIPFNLSQEMFTYSIGAYLCIILISILITIYLTLTKTVSQNLKSDRVVDAIKHRSPVFGLLGVFMVTGSAVLLYCTFSIPSMAQDAGGYLLMSTLGILMGLYVTLSQGMSFFMKLARKHKPYYYNELLTLSSLEYKFKQLTAIMLLVTIMSMVTIFYSTTILIINSLGEQQVMDDHPYDIAYVETVTKNKLSKEELYEVVNKPENPVKKYDTVEMYIYYQDDSYMDDAYHVHTFMQVSDFNKIMGTNEVLNKEQFIDWINMDPKTTSGDSIYENGLDIKDGDSQFKYSLKKTIIDKQLNFHRYTPYSILVVNDTVFQQLRKDLIGDKVRMNLLNFADWKLTQEVAEDLESRLEEINESTPPLESVREVYDVEEAKQILKPVSKVVDYNQIRSSSKIMFFVTTFISILFFFGSFILLYLNIFSNMEEEKAKYKKLFKIGITRREIQKLVSKEMSVLFFFAPLLGCSLAFVYIFSFAQDVGGILENPQFLVHFFSISGVYLLIQTVYYFYSRKKMLSELKI</sequence>
<dbReference type="PANTHER" id="PTHR46795:SF3">
    <property type="entry name" value="ABC TRANSPORTER PERMEASE"/>
    <property type="match status" value="1"/>
</dbReference>
<keyword evidence="4 6" id="KW-1133">Transmembrane helix</keyword>
<evidence type="ECO:0000313" key="10">
    <source>
        <dbReference type="EMBL" id="TYS74427.1"/>
    </source>
</evidence>
<dbReference type="Proteomes" id="UP000195573">
    <property type="component" value="Chromosome"/>
</dbReference>
<evidence type="ECO:0000256" key="1">
    <source>
        <dbReference type="ARBA" id="ARBA00004651"/>
    </source>
</evidence>
<feature type="transmembrane region" description="Helical" evidence="6">
    <location>
        <begin position="18"/>
        <end position="38"/>
    </location>
</feature>
<keyword evidence="5 6" id="KW-0472">Membrane</keyword>
<accession>A0A1Y0CP62</accession>
<dbReference type="Proteomes" id="UP000324517">
    <property type="component" value="Unassembled WGS sequence"/>
</dbReference>
<keyword evidence="3 6" id="KW-0812">Transmembrane</keyword>
<evidence type="ECO:0000313" key="9">
    <source>
        <dbReference type="EMBL" id="TYS55911.1"/>
    </source>
</evidence>
<feature type="domain" description="ABC3 transporter permease C-terminal" evidence="7">
    <location>
        <begin position="62"/>
        <end position="177"/>
    </location>
</feature>
<comment type="subcellular location">
    <subcellularLocation>
        <location evidence="1 6">Cell membrane</location>
        <topology evidence="1 6">Multi-pass membrane protein</topology>
    </subcellularLocation>
</comment>
<dbReference type="EMBL" id="VTEU01000009">
    <property type="protein sequence ID" value="TYS55911.1"/>
    <property type="molecule type" value="Genomic_DNA"/>
</dbReference>
<dbReference type="GO" id="GO:0005886">
    <property type="term" value="C:plasma membrane"/>
    <property type="evidence" value="ECO:0007669"/>
    <property type="project" value="UniProtKB-SubCell"/>
</dbReference>
<feature type="transmembrane region" description="Helical" evidence="6">
    <location>
        <begin position="151"/>
        <end position="175"/>
    </location>
</feature>
<evidence type="ECO:0000259" key="7">
    <source>
        <dbReference type="Pfam" id="PF02687"/>
    </source>
</evidence>
<dbReference type="GeneID" id="96739454"/>
<dbReference type="RefSeq" id="WP_088018665.1">
    <property type="nucleotide sequence ID" value="NZ_CP020880.1"/>
</dbReference>
<dbReference type="EMBL" id="VTET01000001">
    <property type="protein sequence ID" value="TYS74427.1"/>
    <property type="molecule type" value="Genomic_DNA"/>
</dbReference>
<feature type="transmembrane region" description="Helical" evidence="6">
    <location>
        <begin position="628"/>
        <end position="649"/>
    </location>
</feature>
<gene>
    <name evidence="8" type="ORF">B4U37_13610</name>
    <name evidence="9" type="ORF">FZC74_17790</name>
    <name evidence="10" type="ORF">FZC75_01625</name>
</gene>
<feature type="transmembrane region" description="Helical" evidence="6">
    <location>
        <begin position="196"/>
        <end position="215"/>
    </location>
</feature>
<dbReference type="GO" id="GO:0055085">
    <property type="term" value="P:transmembrane transport"/>
    <property type="evidence" value="ECO:0007669"/>
    <property type="project" value="UniProtKB-UniRule"/>
</dbReference>
<evidence type="ECO:0000256" key="2">
    <source>
        <dbReference type="ARBA" id="ARBA00022475"/>
    </source>
</evidence>
<dbReference type="EMBL" id="CP020880">
    <property type="protein sequence ID" value="ART77019.1"/>
    <property type="molecule type" value="Genomic_DNA"/>
</dbReference>
<dbReference type="OrthoDB" id="1937696at2"/>
<feature type="transmembrane region" description="Helical" evidence="6">
    <location>
        <begin position="100"/>
        <end position="131"/>
    </location>
</feature>
<reference evidence="12 13" key="2">
    <citation type="submission" date="2019-08" db="EMBL/GenBank/DDBJ databases">
        <title>Bacillus genomes from the desert of Cuatro Cienegas, Coahuila.</title>
        <authorList>
            <person name="Olmedo-Alvarez G."/>
        </authorList>
    </citation>
    <scope>NUCLEOTIDE SEQUENCE [LARGE SCALE GENOMIC DNA]</scope>
    <source>
        <strain evidence="9 12">CH88_3T</strain>
        <strain evidence="10 13">CH98b_3T</strain>
    </source>
</reference>
<comment type="similarity">
    <text evidence="6">Belongs to the ABC-4 integral membrane protein family.</text>
</comment>
<evidence type="ECO:0000313" key="11">
    <source>
        <dbReference type="Proteomes" id="UP000195573"/>
    </source>
</evidence>
<keyword evidence="6" id="KW-0813">Transport</keyword>
<dbReference type="KEGG" id="bhk:B4U37_13610"/>
<keyword evidence="2 6" id="KW-1003">Cell membrane</keyword>
<feature type="transmembrane region" description="Helical" evidence="6">
    <location>
        <begin position="595"/>
        <end position="616"/>
    </location>
</feature>